<dbReference type="Proteomes" id="UP001177260">
    <property type="component" value="Unassembled WGS sequence"/>
</dbReference>
<name>A0ACC3BGS9_9EURO</name>
<organism evidence="1 2">
    <name type="scientific">Aspergillus melleus</name>
    <dbReference type="NCBI Taxonomy" id="138277"/>
    <lineage>
        <taxon>Eukaryota</taxon>
        <taxon>Fungi</taxon>
        <taxon>Dikarya</taxon>
        <taxon>Ascomycota</taxon>
        <taxon>Pezizomycotina</taxon>
        <taxon>Eurotiomycetes</taxon>
        <taxon>Eurotiomycetidae</taxon>
        <taxon>Eurotiales</taxon>
        <taxon>Aspergillaceae</taxon>
        <taxon>Aspergillus</taxon>
        <taxon>Aspergillus subgen. Circumdati</taxon>
    </lineage>
</organism>
<reference evidence="1 2" key="1">
    <citation type="journal article" date="2023" name="ACS Omega">
        <title>Identification of the Neoaspergillic Acid Biosynthesis Gene Cluster by Establishing an In Vitro CRISPR-Ribonucleoprotein Genetic System in Aspergillus melleus.</title>
        <authorList>
            <person name="Yuan B."/>
            <person name="Grau M.F."/>
            <person name="Murata R.M."/>
            <person name="Torok T."/>
            <person name="Venkateswaran K."/>
            <person name="Stajich J.E."/>
            <person name="Wang C.C.C."/>
        </authorList>
    </citation>
    <scope>NUCLEOTIDE SEQUENCE [LARGE SCALE GENOMIC DNA]</scope>
    <source>
        <strain evidence="1 2">IMV 1140</strain>
    </source>
</reference>
<proteinExistence type="predicted"/>
<evidence type="ECO:0000313" key="1">
    <source>
        <dbReference type="EMBL" id="KAK1149727.1"/>
    </source>
</evidence>
<gene>
    <name evidence="1" type="ORF">N8T08_005281</name>
</gene>
<comment type="caution">
    <text evidence="1">The sequence shown here is derived from an EMBL/GenBank/DDBJ whole genome shotgun (WGS) entry which is preliminary data.</text>
</comment>
<protein>
    <submittedName>
        <fullName evidence="1">Uncharacterized protein</fullName>
    </submittedName>
</protein>
<dbReference type="EMBL" id="JAOPJF010000003">
    <property type="protein sequence ID" value="KAK1149727.1"/>
    <property type="molecule type" value="Genomic_DNA"/>
</dbReference>
<sequence length="194" mass="21354">MVRPSNICDPFSVRHAAFDGRLMDKFPKTQLELSFTGYSESIRSEDRGACDTTVCVLEAQVRVYDGGSWVGDLDVLAALDSPMLERPFCHCKQTPSPQSVDPQNPVVPVSDDGEAQTWNEDSTVELASIDRWEELLQPPPTRVGIIRAHGNWLARLAAASLSVQKGYPTLVLPRKICWTCMGNASSSEQSFLIG</sequence>
<keyword evidence="2" id="KW-1185">Reference proteome</keyword>
<evidence type="ECO:0000313" key="2">
    <source>
        <dbReference type="Proteomes" id="UP001177260"/>
    </source>
</evidence>
<accession>A0ACC3BGS9</accession>